<feature type="region of interest" description="Disordered" evidence="1">
    <location>
        <begin position="1"/>
        <end position="27"/>
    </location>
</feature>
<feature type="region of interest" description="Disordered" evidence="1">
    <location>
        <begin position="45"/>
        <end position="141"/>
    </location>
</feature>
<name>K0RV51_THAOC</name>
<feature type="compositionally biased region" description="Low complexity" evidence="1">
    <location>
        <begin position="89"/>
        <end position="98"/>
    </location>
</feature>
<dbReference type="eggNOG" id="ENOG502T2VC">
    <property type="taxonomic scope" value="Eukaryota"/>
</dbReference>
<feature type="compositionally biased region" description="Basic and acidic residues" evidence="1">
    <location>
        <begin position="45"/>
        <end position="81"/>
    </location>
</feature>
<feature type="non-terminal residue" evidence="2">
    <location>
        <position position="141"/>
    </location>
</feature>
<feature type="compositionally biased region" description="Basic and acidic residues" evidence="1">
    <location>
        <begin position="132"/>
        <end position="141"/>
    </location>
</feature>
<evidence type="ECO:0000256" key="1">
    <source>
        <dbReference type="SAM" id="MobiDB-lite"/>
    </source>
</evidence>
<organism evidence="2 3">
    <name type="scientific">Thalassiosira oceanica</name>
    <name type="common">Marine diatom</name>
    <dbReference type="NCBI Taxonomy" id="159749"/>
    <lineage>
        <taxon>Eukaryota</taxon>
        <taxon>Sar</taxon>
        <taxon>Stramenopiles</taxon>
        <taxon>Ochrophyta</taxon>
        <taxon>Bacillariophyta</taxon>
        <taxon>Coscinodiscophyceae</taxon>
        <taxon>Thalassiosirophycidae</taxon>
        <taxon>Thalassiosirales</taxon>
        <taxon>Thalassiosiraceae</taxon>
        <taxon>Thalassiosira</taxon>
    </lineage>
</organism>
<protein>
    <submittedName>
        <fullName evidence="2">Uncharacterized protein</fullName>
    </submittedName>
</protein>
<accession>K0RV51</accession>
<gene>
    <name evidence="2" type="ORF">THAOC_23827</name>
</gene>
<keyword evidence="3" id="KW-1185">Reference proteome</keyword>
<comment type="caution">
    <text evidence="2">The sequence shown here is derived from an EMBL/GenBank/DDBJ whole genome shotgun (WGS) entry which is preliminary data.</text>
</comment>
<reference evidence="2 3" key="1">
    <citation type="journal article" date="2012" name="Genome Biol.">
        <title>Genome and low-iron response of an oceanic diatom adapted to chronic iron limitation.</title>
        <authorList>
            <person name="Lommer M."/>
            <person name="Specht M."/>
            <person name="Roy A.S."/>
            <person name="Kraemer L."/>
            <person name="Andreson R."/>
            <person name="Gutowska M.A."/>
            <person name="Wolf J."/>
            <person name="Bergner S.V."/>
            <person name="Schilhabel M.B."/>
            <person name="Klostermeier U.C."/>
            <person name="Beiko R.G."/>
            <person name="Rosenstiel P."/>
            <person name="Hippler M."/>
            <person name="Laroche J."/>
        </authorList>
    </citation>
    <scope>NUCLEOTIDE SEQUENCE [LARGE SCALE GENOMIC DNA]</scope>
    <source>
        <strain evidence="2 3">CCMP1005</strain>
    </source>
</reference>
<dbReference type="EMBL" id="AGNL01031853">
    <property type="protein sequence ID" value="EJK56319.1"/>
    <property type="molecule type" value="Genomic_DNA"/>
</dbReference>
<dbReference type="Proteomes" id="UP000266841">
    <property type="component" value="Unassembled WGS sequence"/>
</dbReference>
<dbReference type="AlphaFoldDB" id="K0RV51"/>
<proteinExistence type="predicted"/>
<sequence length="141" mass="14749">MSTGTATDPDRVAVLGPDMRRVRAGQQAAAAERALAAEEERIAKAKAERERKRVMTPTEERFEKRGGEGTRLGDDGTKKEGGGSGVGRNGTAAGSSRSTGRRREPRAPPPGVVVRVVEPERDVIPAGAAPGAHDEARAASL</sequence>
<evidence type="ECO:0000313" key="3">
    <source>
        <dbReference type="Proteomes" id="UP000266841"/>
    </source>
</evidence>
<evidence type="ECO:0000313" key="2">
    <source>
        <dbReference type="EMBL" id="EJK56319.1"/>
    </source>
</evidence>